<dbReference type="EMBL" id="LR862134">
    <property type="protein sequence ID" value="CAD1839897.1"/>
    <property type="molecule type" value="Genomic_DNA"/>
</dbReference>
<dbReference type="AlphaFoldDB" id="A0A6V7QAI1"/>
<accession>A0A6V7QAI1</accession>
<name>A0A6V7QAI1_ANACO</name>
<evidence type="ECO:0000313" key="1">
    <source>
        <dbReference type="EMBL" id="CAD1839897.1"/>
    </source>
</evidence>
<organism evidence="1">
    <name type="scientific">Ananas comosus var. bracteatus</name>
    <name type="common">red pineapple</name>
    <dbReference type="NCBI Taxonomy" id="296719"/>
    <lineage>
        <taxon>Eukaryota</taxon>
        <taxon>Viridiplantae</taxon>
        <taxon>Streptophyta</taxon>
        <taxon>Embryophyta</taxon>
        <taxon>Tracheophyta</taxon>
        <taxon>Spermatophyta</taxon>
        <taxon>Magnoliopsida</taxon>
        <taxon>Liliopsida</taxon>
        <taxon>Poales</taxon>
        <taxon>Bromeliaceae</taxon>
        <taxon>Bromelioideae</taxon>
        <taxon>Ananas</taxon>
    </lineage>
</organism>
<proteinExistence type="predicted"/>
<protein>
    <submittedName>
        <fullName evidence="1">Uncharacterized protein</fullName>
    </submittedName>
</protein>
<reference evidence="1" key="1">
    <citation type="submission" date="2020-07" db="EMBL/GenBank/DDBJ databases">
        <authorList>
            <person name="Lin J."/>
        </authorList>
    </citation>
    <scope>NUCLEOTIDE SEQUENCE</scope>
</reference>
<sequence length="211" mass="23182">MLNPKIESYKSDLIGAATVKDEMLLRLGWICAQSILASSLPTPLMGSKLNEEDPRKSRAATRESGLRPLNAHPVLVRLVGGTAACGRDAHHGLVLTLTFVAYHPPSAWALLDPLCVAHLAVYAVFDASRDYRRLVAEFACAGLFEKKGRGALLVLATREQRPLPALRRGTSVDCTEVSITHGIRAKLRDAILSDYKQTLKQNHHVLDELRE</sequence>
<gene>
    <name evidence="1" type="ORF">CB5_LOCUS23108</name>
</gene>